<proteinExistence type="predicted"/>
<organism evidence="2 3">
    <name type="scientific">Culicoidibacter larvae</name>
    <dbReference type="NCBI Taxonomy" id="2579976"/>
    <lineage>
        <taxon>Bacteria</taxon>
        <taxon>Bacillati</taxon>
        <taxon>Bacillota</taxon>
        <taxon>Culicoidibacteria</taxon>
        <taxon>Culicoidibacterales</taxon>
        <taxon>Culicoidibacteraceae</taxon>
        <taxon>Culicoidibacter</taxon>
    </lineage>
</organism>
<keyword evidence="1" id="KW-0472">Membrane</keyword>
<keyword evidence="3" id="KW-1185">Reference proteome</keyword>
<sequence length="189" mass="21367">MFGSYEVLLIIGFVLVILVAVTWLIHYNRRRRQARVLARITQNSPWPIFPATITAARVINDFQVQVSFFITLKNGKQIYLEDVFGISEFMVMRTLAIEYDEVSGSYQFVDDLAVLRVEDLPVLQVGARVLAVNGLELEVETRSIFPLRLAVPVSVEQRVNLGDSVMLQMNPVAPLKAIQLMTDGGEERQ</sequence>
<feature type="transmembrane region" description="Helical" evidence="1">
    <location>
        <begin position="6"/>
        <end position="25"/>
    </location>
</feature>
<dbReference type="AlphaFoldDB" id="A0A5R8QBC0"/>
<evidence type="ECO:0000313" key="3">
    <source>
        <dbReference type="Proteomes" id="UP000306912"/>
    </source>
</evidence>
<comment type="caution">
    <text evidence="2">The sequence shown here is derived from an EMBL/GenBank/DDBJ whole genome shotgun (WGS) entry which is preliminary data.</text>
</comment>
<gene>
    <name evidence="2" type="ORF">FEZ08_06805</name>
</gene>
<dbReference type="EMBL" id="VBWP01000005">
    <property type="protein sequence ID" value="TLG73838.1"/>
    <property type="molecule type" value="Genomic_DNA"/>
</dbReference>
<dbReference type="RefSeq" id="WP_138190975.1">
    <property type="nucleotide sequence ID" value="NZ_VBWP01000005.1"/>
</dbReference>
<evidence type="ECO:0000313" key="2">
    <source>
        <dbReference type="EMBL" id="TLG73838.1"/>
    </source>
</evidence>
<protein>
    <submittedName>
        <fullName evidence="2">DUF4381 domain-containing protein</fullName>
    </submittedName>
</protein>
<name>A0A5R8QBC0_9FIRM</name>
<dbReference type="InParanoid" id="A0A5R8QBC0"/>
<accession>A0A5R8QBC0</accession>
<dbReference type="Proteomes" id="UP000306912">
    <property type="component" value="Unassembled WGS sequence"/>
</dbReference>
<evidence type="ECO:0000256" key="1">
    <source>
        <dbReference type="SAM" id="Phobius"/>
    </source>
</evidence>
<keyword evidence="1" id="KW-1133">Transmembrane helix</keyword>
<reference evidence="2 3" key="1">
    <citation type="submission" date="2019-05" db="EMBL/GenBank/DDBJ databases">
        <title>Culicoidintestinum kansasii gen. nov., sp. nov. from the gastrointestinal tract of the biting midge, Culicoides sonorensis.</title>
        <authorList>
            <person name="Neupane S."/>
            <person name="Ghosh A."/>
            <person name="Gunther S."/>
            <person name="Martin K."/>
            <person name="Zurek L."/>
        </authorList>
    </citation>
    <scope>NUCLEOTIDE SEQUENCE [LARGE SCALE GENOMIC DNA]</scope>
    <source>
        <strain evidence="2 3">CS-1</strain>
    </source>
</reference>
<keyword evidence="1" id="KW-0812">Transmembrane</keyword>